<evidence type="ECO:0000256" key="5">
    <source>
        <dbReference type="ARBA" id="ARBA00022692"/>
    </source>
</evidence>
<dbReference type="CDD" id="cd06261">
    <property type="entry name" value="TM_PBP2"/>
    <property type="match status" value="2"/>
</dbReference>
<evidence type="ECO:0000256" key="4">
    <source>
        <dbReference type="ARBA" id="ARBA00022519"/>
    </source>
</evidence>
<reference evidence="10 11" key="1">
    <citation type="submission" date="2018-06" db="EMBL/GenBank/DDBJ databases">
        <title>Genomic Encyclopedia of Archaeal and Bacterial Type Strains, Phase II (KMG-II): from individual species to whole genera.</title>
        <authorList>
            <person name="Goeker M."/>
        </authorList>
    </citation>
    <scope>NUCLEOTIDE SEQUENCE [LARGE SCALE GENOMIC DNA]</scope>
    <source>
        <strain evidence="10 11">DSM 24525</strain>
    </source>
</reference>
<comment type="caution">
    <text evidence="10">The sequence shown here is derived from an EMBL/GenBank/DDBJ whole genome shotgun (WGS) entry which is preliminary data.</text>
</comment>
<evidence type="ECO:0000256" key="2">
    <source>
        <dbReference type="ARBA" id="ARBA00022448"/>
    </source>
</evidence>
<keyword evidence="6 8" id="KW-1133">Transmembrane helix</keyword>
<feature type="transmembrane region" description="Helical" evidence="8">
    <location>
        <begin position="80"/>
        <end position="101"/>
    </location>
</feature>
<dbReference type="RefSeq" id="WP_146423023.1">
    <property type="nucleotide sequence ID" value="NZ_QKYU01000035.1"/>
</dbReference>
<feature type="transmembrane region" description="Helical" evidence="8">
    <location>
        <begin position="158"/>
        <end position="180"/>
    </location>
</feature>
<feature type="transmembrane region" description="Helical" evidence="8">
    <location>
        <begin position="436"/>
        <end position="455"/>
    </location>
</feature>
<feature type="transmembrane region" description="Helical" evidence="8">
    <location>
        <begin position="408"/>
        <end position="430"/>
    </location>
</feature>
<evidence type="ECO:0000256" key="6">
    <source>
        <dbReference type="ARBA" id="ARBA00022989"/>
    </source>
</evidence>
<name>A0A2W7HZR6_9PROT</name>
<keyword evidence="2 8" id="KW-0813">Transport</keyword>
<feature type="transmembrane region" description="Helical" evidence="8">
    <location>
        <begin position="545"/>
        <end position="564"/>
    </location>
</feature>
<dbReference type="Proteomes" id="UP000249688">
    <property type="component" value="Unassembled WGS sequence"/>
</dbReference>
<feature type="transmembrane region" description="Helical" evidence="8">
    <location>
        <begin position="21"/>
        <end position="44"/>
    </location>
</feature>
<accession>A0A2W7HZR6</accession>
<dbReference type="PROSITE" id="PS50928">
    <property type="entry name" value="ABC_TM1"/>
    <property type="match status" value="2"/>
</dbReference>
<dbReference type="InterPro" id="IPR000515">
    <property type="entry name" value="MetI-like"/>
</dbReference>
<dbReference type="PANTHER" id="PTHR43357:SF4">
    <property type="entry name" value="INNER MEMBRANE ABC TRANSPORTER PERMEASE PROTEIN YDCV"/>
    <property type="match status" value="1"/>
</dbReference>
<sequence length="570" mass="62231">MTGIAKRAGTRGGAASERILHGLYLLTFAAVLALVMLPISALIYGSFRTSAPGEPVGEWTLRNYENLASQGVLNSMWTTLWIGLVSAAFCIILGTALALVVHRTDFRWPRLMTTLIGLAFYFPSFIVAMAWIIMGSPGGVVNAVLGDLLGLEWPRVDIYSAFGIVFVSVLHQVPFVYLTVRGPIIHMDASYEEAARAAGATPMTVMRRVTLPLLGYSLASSFILVFVLSIEQFAVPALIGIPGRVTMLATQLYLLVRFSPVDYGLAAAIGLALSAITGAAIWAQRRITRAGRLTTVTGKAGRVAPIPLGRWRWAANLFCFGFISLALLLPMVILIYTSLLRWFTANPFAGMYTWRNYVFMWESDSTWQSLWNTLIVSGVGAVMGVTLGLMCSYFTLRLRPKGHGWLDLLVVLPFGVPGIVLGLGLLWAYAFLPLPLYGTIAVIIVAFVTRFLPYATETVGGQMVQIDRSLEEAAWVGGANRLRAAQRIILPLIAPSVQGAYFLLFMAFFREISAAILLYSANTKVISISIWAFFEQANWGQASALSVATTFVIFAILLVIGWLVSAGRRF</sequence>
<feature type="transmembrane region" description="Helical" evidence="8">
    <location>
        <begin position="370"/>
        <end position="396"/>
    </location>
</feature>
<feature type="domain" description="ABC transmembrane type-1" evidence="9">
    <location>
        <begin position="370"/>
        <end position="560"/>
    </location>
</feature>
<feature type="transmembrane region" description="Helical" evidence="8">
    <location>
        <begin position="213"/>
        <end position="243"/>
    </location>
</feature>
<evidence type="ECO:0000256" key="7">
    <source>
        <dbReference type="ARBA" id="ARBA00023136"/>
    </source>
</evidence>
<feature type="transmembrane region" description="Helical" evidence="8">
    <location>
        <begin position="317"/>
        <end position="339"/>
    </location>
</feature>
<evidence type="ECO:0000256" key="3">
    <source>
        <dbReference type="ARBA" id="ARBA00022475"/>
    </source>
</evidence>
<keyword evidence="7 8" id="KW-0472">Membrane</keyword>
<dbReference type="GO" id="GO:0005886">
    <property type="term" value="C:plasma membrane"/>
    <property type="evidence" value="ECO:0007669"/>
    <property type="project" value="UniProtKB-SubCell"/>
</dbReference>
<evidence type="ECO:0000256" key="8">
    <source>
        <dbReference type="RuleBase" id="RU363032"/>
    </source>
</evidence>
<dbReference type="AlphaFoldDB" id="A0A2W7HZR6"/>
<dbReference type="Pfam" id="PF00528">
    <property type="entry name" value="BPD_transp_1"/>
    <property type="match status" value="2"/>
</dbReference>
<feature type="domain" description="ABC transmembrane type-1" evidence="9">
    <location>
        <begin position="76"/>
        <end position="284"/>
    </location>
</feature>
<evidence type="ECO:0000313" key="11">
    <source>
        <dbReference type="Proteomes" id="UP000249688"/>
    </source>
</evidence>
<evidence type="ECO:0000313" key="10">
    <source>
        <dbReference type="EMBL" id="PZW38702.1"/>
    </source>
</evidence>
<comment type="similarity">
    <text evidence="8">Belongs to the binding-protein-dependent transport system permease family.</text>
</comment>
<gene>
    <name evidence="10" type="ORF">C8P66_13522</name>
</gene>
<dbReference type="OrthoDB" id="7056428at2"/>
<dbReference type="GO" id="GO:0055085">
    <property type="term" value="P:transmembrane transport"/>
    <property type="evidence" value="ECO:0007669"/>
    <property type="project" value="InterPro"/>
</dbReference>
<evidence type="ECO:0000259" key="9">
    <source>
        <dbReference type="PROSITE" id="PS50928"/>
    </source>
</evidence>
<dbReference type="SUPFAM" id="SSF161098">
    <property type="entry name" value="MetI-like"/>
    <property type="match status" value="2"/>
</dbReference>
<keyword evidence="3" id="KW-1003">Cell membrane</keyword>
<feature type="transmembrane region" description="Helical" evidence="8">
    <location>
        <begin position="263"/>
        <end position="283"/>
    </location>
</feature>
<dbReference type="Gene3D" id="1.10.3720.10">
    <property type="entry name" value="MetI-like"/>
    <property type="match status" value="2"/>
</dbReference>
<keyword evidence="5 8" id="KW-0812">Transmembrane</keyword>
<proteinExistence type="inferred from homology"/>
<feature type="transmembrane region" description="Helical" evidence="8">
    <location>
        <begin position="488"/>
        <end position="509"/>
    </location>
</feature>
<dbReference type="EMBL" id="QKYU01000035">
    <property type="protein sequence ID" value="PZW38702.1"/>
    <property type="molecule type" value="Genomic_DNA"/>
</dbReference>
<protein>
    <submittedName>
        <fullName evidence="10">Iron(III) transport system permease protein</fullName>
    </submittedName>
</protein>
<evidence type="ECO:0000256" key="1">
    <source>
        <dbReference type="ARBA" id="ARBA00004429"/>
    </source>
</evidence>
<keyword evidence="4" id="KW-0997">Cell inner membrane</keyword>
<feature type="transmembrane region" description="Helical" evidence="8">
    <location>
        <begin position="113"/>
        <end position="134"/>
    </location>
</feature>
<dbReference type="PANTHER" id="PTHR43357">
    <property type="entry name" value="INNER MEMBRANE ABC TRANSPORTER PERMEASE PROTEIN YDCV"/>
    <property type="match status" value="1"/>
</dbReference>
<organism evidence="10 11">
    <name type="scientific">Humitalea rosea</name>
    <dbReference type="NCBI Taxonomy" id="990373"/>
    <lineage>
        <taxon>Bacteria</taxon>
        <taxon>Pseudomonadati</taxon>
        <taxon>Pseudomonadota</taxon>
        <taxon>Alphaproteobacteria</taxon>
        <taxon>Acetobacterales</taxon>
        <taxon>Roseomonadaceae</taxon>
        <taxon>Humitalea</taxon>
    </lineage>
</organism>
<comment type="subcellular location">
    <subcellularLocation>
        <location evidence="1">Cell inner membrane</location>
        <topology evidence="1">Multi-pass membrane protein</topology>
    </subcellularLocation>
    <subcellularLocation>
        <location evidence="8">Cell membrane</location>
        <topology evidence="8">Multi-pass membrane protein</topology>
    </subcellularLocation>
</comment>
<keyword evidence="11" id="KW-1185">Reference proteome</keyword>
<dbReference type="InterPro" id="IPR035906">
    <property type="entry name" value="MetI-like_sf"/>
</dbReference>